<evidence type="ECO:0000256" key="2">
    <source>
        <dbReference type="ARBA" id="ARBA00022670"/>
    </source>
</evidence>
<evidence type="ECO:0000256" key="3">
    <source>
        <dbReference type="ARBA" id="ARBA00022801"/>
    </source>
</evidence>
<dbReference type="PROSITE" id="PS51781">
    <property type="entry name" value="SH3B"/>
    <property type="match status" value="3"/>
</dbReference>
<feature type="domain" description="SH3b" evidence="5">
    <location>
        <begin position="195"/>
        <end position="258"/>
    </location>
</feature>
<evidence type="ECO:0000256" key="4">
    <source>
        <dbReference type="ARBA" id="ARBA00022807"/>
    </source>
</evidence>
<feature type="domain" description="SH3b" evidence="5">
    <location>
        <begin position="114"/>
        <end position="178"/>
    </location>
</feature>
<dbReference type="InterPro" id="IPR038765">
    <property type="entry name" value="Papain-like_cys_pep_sf"/>
</dbReference>
<dbReference type="InterPro" id="IPR052354">
    <property type="entry name" value="Cell_Wall_Dynamics_Protein"/>
</dbReference>
<dbReference type="Pfam" id="PF00877">
    <property type="entry name" value="NLPC_P60"/>
    <property type="match status" value="1"/>
</dbReference>
<evidence type="ECO:0000259" key="6">
    <source>
        <dbReference type="PROSITE" id="PS51935"/>
    </source>
</evidence>
<evidence type="ECO:0000313" key="7">
    <source>
        <dbReference type="EMBL" id="GIM29950.1"/>
    </source>
</evidence>
<gene>
    <name evidence="7" type="ORF">CPJCM30710_26160</name>
</gene>
<dbReference type="Gene3D" id="2.30.30.40">
    <property type="entry name" value="SH3 Domains"/>
    <property type="match status" value="3"/>
</dbReference>
<evidence type="ECO:0000313" key="8">
    <source>
        <dbReference type="Proteomes" id="UP000679179"/>
    </source>
</evidence>
<feature type="domain" description="SH3b" evidence="5">
    <location>
        <begin position="33"/>
        <end position="96"/>
    </location>
</feature>
<evidence type="ECO:0000259" key="5">
    <source>
        <dbReference type="PROSITE" id="PS51781"/>
    </source>
</evidence>
<dbReference type="InterPro" id="IPR036028">
    <property type="entry name" value="SH3-like_dom_sf"/>
</dbReference>
<comment type="caution">
    <text evidence="7">The sequence shown here is derived from an EMBL/GenBank/DDBJ whole genome shotgun (WGS) entry which is preliminary data.</text>
</comment>
<protein>
    <submittedName>
        <fullName evidence="7">Ligand-binding protein SH3</fullName>
    </submittedName>
</protein>
<reference evidence="7" key="1">
    <citation type="submission" date="2021-03" db="EMBL/GenBank/DDBJ databases">
        <title>Taxonomic study of Clostridium polyendosporum from meadow-gley soil under rice.</title>
        <authorList>
            <person name="Kobayashi H."/>
            <person name="Tanizawa Y."/>
            <person name="Yagura M."/>
        </authorList>
    </citation>
    <scope>NUCLEOTIDE SEQUENCE</scope>
    <source>
        <strain evidence="7">JCM 30710</strain>
    </source>
</reference>
<dbReference type="RefSeq" id="WP_212904632.1">
    <property type="nucleotide sequence ID" value="NZ_BOPZ01000024.1"/>
</dbReference>
<dbReference type="InterPro" id="IPR000064">
    <property type="entry name" value="NLP_P60_dom"/>
</dbReference>
<dbReference type="SMART" id="SM00287">
    <property type="entry name" value="SH3b"/>
    <property type="match status" value="3"/>
</dbReference>
<dbReference type="SUPFAM" id="SSF54001">
    <property type="entry name" value="Cysteine proteinases"/>
    <property type="match status" value="1"/>
</dbReference>
<dbReference type="AlphaFoldDB" id="A0A919S2C3"/>
<dbReference type="PANTHER" id="PTHR34408:SF1">
    <property type="entry name" value="GLYCOSYL HYDROLASE FAMILY 19 DOMAIN-CONTAINING PROTEIN HI_1415"/>
    <property type="match status" value="1"/>
</dbReference>
<dbReference type="SUPFAM" id="SSF50044">
    <property type="entry name" value="SH3-domain"/>
    <property type="match status" value="1"/>
</dbReference>
<evidence type="ECO:0000256" key="1">
    <source>
        <dbReference type="ARBA" id="ARBA00007074"/>
    </source>
</evidence>
<dbReference type="Gene3D" id="3.90.1720.10">
    <property type="entry name" value="endopeptidase domain like (from Nostoc punctiforme)"/>
    <property type="match status" value="1"/>
</dbReference>
<proteinExistence type="inferred from homology"/>
<feature type="domain" description="NlpC/P60" evidence="6">
    <location>
        <begin position="266"/>
        <end position="411"/>
    </location>
</feature>
<dbReference type="InterPro" id="IPR003646">
    <property type="entry name" value="SH3-like_bac-type"/>
</dbReference>
<comment type="similarity">
    <text evidence="1">Belongs to the peptidase C40 family.</text>
</comment>
<keyword evidence="8" id="KW-1185">Reference proteome</keyword>
<keyword evidence="2" id="KW-0645">Protease</keyword>
<dbReference type="PROSITE" id="PS51935">
    <property type="entry name" value="NLPC_P60"/>
    <property type="match status" value="1"/>
</dbReference>
<name>A0A919S2C3_9CLOT</name>
<dbReference type="GO" id="GO:0006508">
    <property type="term" value="P:proteolysis"/>
    <property type="evidence" value="ECO:0007669"/>
    <property type="project" value="UniProtKB-KW"/>
</dbReference>
<dbReference type="Pfam" id="PF08239">
    <property type="entry name" value="SH3_3"/>
    <property type="match status" value="3"/>
</dbReference>
<keyword evidence="3" id="KW-0378">Hydrolase</keyword>
<dbReference type="PANTHER" id="PTHR34408">
    <property type="entry name" value="FAMILY PROTEIN, PUTATIVE-RELATED"/>
    <property type="match status" value="1"/>
</dbReference>
<dbReference type="Proteomes" id="UP000679179">
    <property type="component" value="Unassembled WGS sequence"/>
</dbReference>
<dbReference type="EMBL" id="BOPZ01000024">
    <property type="protein sequence ID" value="GIM29950.1"/>
    <property type="molecule type" value="Genomic_DNA"/>
</dbReference>
<organism evidence="7 8">
    <name type="scientific">Clostridium polyendosporum</name>
    <dbReference type="NCBI Taxonomy" id="69208"/>
    <lineage>
        <taxon>Bacteria</taxon>
        <taxon>Bacillati</taxon>
        <taxon>Bacillota</taxon>
        <taxon>Clostridia</taxon>
        <taxon>Eubacteriales</taxon>
        <taxon>Clostridiaceae</taxon>
        <taxon>Clostridium</taxon>
    </lineage>
</organism>
<keyword evidence="4" id="KW-0788">Thiol protease</keyword>
<sequence>MNKRKLTQLIIVASTIIGSMIVTSKNVHALEVMKGQVVNVSTHLRIRQGTGMNTPIIGYLNNGQVFNIKDKNGDWYNIECNGKAGYVHKDYVQQVGNDTVKVSTNNNNQQIKLTKGKVINVSTSLRIRQGAGINTAVVGYLNDGQSFDIKGISEDWYKIKCNDGTTGYIHKDYVKVIDEVYISQESLEHIEPQLAMVYNVSTNLRLRSNASTDSNSMVVAYLLPGETFKIIGVLGDWYKINYNGKVGYVNKVYVKKIDNTNPADNSKGFTTVLNALKAQIGTPYVFGGSGEIITSSLLSSLKGRFPYATYNVSAQFLNKGYRAFDCSGLMQWGFKQAGISLGRTTWDQVSNGIEVSKGNAKPGDLLFYDDLQHVGMYVGDGKWIESPNSRSYIRITEVPWSKIGRARRVIN</sequence>
<dbReference type="GO" id="GO:0008234">
    <property type="term" value="F:cysteine-type peptidase activity"/>
    <property type="evidence" value="ECO:0007669"/>
    <property type="project" value="UniProtKB-KW"/>
</dbReference>
<accession>A0A919S2C3</accession>